<accession>A0A7W5H2P7</accession>
<gene>
    <name evidence="1" type="ORF">FHX64_001755</name>
</gene>
<evidence type="ECO:0000313" key="2">
    <source>
        <dbReference type="Proteomes" id="UP000544222"/>
    </source>
</evidence>
<sequence length="46" mass="5269">MIFYGEALRFVCPQSFSNLYQFDSGLKTLKFEGKTLISKIVTTFAQ</sequence>
<dbReference type="AlphaFoldDB" id="A0A7W5H2P7"/>
<organism evidence="1 2">
    <name type="scientific">Microbacter margulisiae</name>
    <dbReference type="NCBI Taxonomy" id="1350067"/>
    <lineage>
        <taxon>Bacteria</taxon>
        <taxon>Pseudomonadati</taxon>
        <taxon>Bacteroidota</taxon>
        <taxon>Bacteroidia</taxon>
        <taxon>Bacteroidales</taxon>
        <taxon>Porphyromonadaceae</taxon>
        <taxon>Microbacter</taxon>
    </lineage>
</organism>
<keyword evidence="2" id="KW-1185">Reference proteome</keyword>
<protein>
    <submittedName>
        <fullName evidence="1">Uncharacterized protein</fullName>
    </submittedName>
</protein>
<dbReference type="Proteomes" id="UP000544222">
    <property type="component" value="Unassembled WGS sequence"/>
</dbReference>
<evidence type="ECO:0000313" key="1">
    <source>
        <dbReference type="EMBL" id="MBB3187592.1"/>
    </source>
</evidence>
<comment type="caution">
    <text evidence="1">The sequence shown here is derived from an EMBL/GenBank/DDBJ whole genome shotgun (WGS) entry which is preliminary data.</text>
</comment>
<dbReference type="EMBL" id="JACHYB010000001">
    <property type="protein sequence ID" value="MBB3187592.1"/>
    <property type="molecule type" value="Genomic_DNA"/>
</dbReference>
<reference evidence="1 2" key="1">
    <citation type="submission" date="2020-08" db="EMBL/GenBank/DDBJ databases">
        <title>Genomic Encyclopedia of Type Strains, Phase IV (KMG-IV): sequencing the most valuable type-strain genomes for metagenomic binning, comparative biology and taxonomic classification.</title>
        <authorList>
            <person name="Goeker M."/>
        </authorList>
    </citation>
    <scope>NUCLEOTIDE SEQUENCE [LARGE SCALE GENOMIC DNA]</scope>
    <source>
        <strain evidence="1 2">DSM 27471</strain>
    </source>
</reference>
<name>A0A7W5H2P7_9PORP</name>
<proteinExistence type="predicted"/>